<evidence type="ECO:0000313" key="3">
    <source>
        <dbReference type="Proteomes" id="UP000683442"/>
    </source>
</evidence>
<gene>
    <name evidence="2" type="ORF">KQ249_10125</name>
</gene>
<sequence>MAQHKEEWLQAIATKAKVEPSKVEGVLSAHRIQPSPVLAQPRRLVLRDIEFSGEKDGVADAGHFSFSWADLDHGLWAMLSEHNLRGKSTIIEIVRWMIRGRPSANLQDDVRRWIHAVRLSFFLDSDEYEIAAKTQGEPIGSLYRVRATSMARGEPERVALANFATDGEFEAVMADFFMHTFAMNPISSWRKNGENEGQSVTHSWVAFSGAMFIGTNYEVLLGDMPVTTGLTSRLMQMYLGVPRVSTLATAKTAYQHVEQAVQVSSRQAEQVQKTSNERTANIRAQLAERRAELAKIPSDEAVRSAIDADSIELVDLRRQERVLAEHTERAVTGLRELRAVYQEDRRDLQTHMDAMSASAVFRLLEPKCCPRCDHTISKAKKELESSTHSCSVCGESITNSEDGEAIKAELQERVAGSKAAVERASVNKEQAENELADLRRKVDLIQDRLESASKELGSATRRQDAARAVAVLEGRLEEAEASISPNTQTNDRNDELKILSAVVKETESRVKARRDGLLEDVSERLVEYANAFGMKNLSEASLKGNASLSLIKGGAPTSYSKVTEGEKLRLKVATVLAMIEIAEERGIGRHPGLLMIDSPAAQEVSPVDVDHLVAGLQSVFTKLPHFQVFVAGISSKAITDHIPKAHRREVAGNAFLW</sequence>
<dbReference type="GO" id="GO:0005524">
    <property type="term" value="F:ATP binding"/>
    <property type="evidence" value="ECO:0007669"/>
    <property type="project" value="UniProtKB-KW"/>
</dbReference>
<dbReference type="Proteomes" id="UP000683442">
    <property type="component" value="Chromosome"/>
</dbReference>
<dbReference type="SUPFAM" id="SSF52540">
    <property type="entry name" value="P-loop containing nucleoside triphosphate hydrolases"/>
    <property type="match status" value="1"/>
</dbReference>
<evidence type="ECO:0000256" key="1">
    <source>
        <dbReference type="SAM" id="Coils"/>
    </source>
</evidence>
<protein>
    <submittedName>
        <fullName evidence="2">Large ATP-binding protein</fullName>
    </submittedName>
</protein>
<evidence type="ECO:0000313" key="2">
    <source>
        <dbReference type="EMBL" id="QWV14911.1"/>
    </source>
</evidence>
<name>A0ABX8INK3_9GAMM</name>
<reference evidence="2 3" key="1">
    <citation type="submission" date="2021-06" db="EMBL/GenBank/DDBJ databases">
        <title>Microbial metabolic specificity influences pelagic lipid remineralization.</title>
        <authorList>
            <person name="Behrendt L."/>
            <person name="Hunter J.E."/>
            <person name="Alcolombri U."/>
            <person name="Smriga S."/>
            <person name="Mincer T."/>
            <person name="Lowenstein D.P."/>
            <person name="Peaudecerf F.J."/>
            <person name="Fernandez V.I."/>
            <person name="Fredricks H."/>
            <person name="Almblad H."/>
            <person name="Harrison J.J."/>
            <person name="Stocker R."/>
            <person name="Van Mooy B.A.S."/>
        </authorList>
    </citation>
    <scope>NUCLEOTIDE SEQUENCE [LARGE SCALE GENOMIC DNA]</scope>
    <source>
        <strain evidence="2 3">HP15-B</strain>
    </source>
</reference>
<dbReference type="EMBL" id="CP076686">
    <property type="protein sequence ID" value="QWV14911.1"/>
    <property type="molecule type" value="Genomic_DNA"/>
</dbReference>
<dbReference type="GeneID" id="78559795"/>
<proteinExistence type="predicted"/>
<feature type="coiled-coil region" evidence="1">
    <location>
        <begin position="414"/>
        <end position="482"/>
    </location>
</feature>
<accession>A0ABX8INK3</accession>
<dbReference type="RefSeq" id="WP_014576657.1">
    <property type="nucleotide sequence ID" value="NZ_CP076686.1"/>
</dbReference>
<keyword evidence="2" id="KW-0547">Nucleotide-binding</keyword>
<dbReference type="InterPro" id="IPR027417">
    <property type="entry name" value="P-loop_NTPase"/>
</dbReference>
<dbReference type="Gene3D" id="3.40.50.300">
    <property type="entry name" value="P-loop containing nucleotide triphosphate hydrolases"/>
    <property type="match status" value="1"/>
</dbReference>
<organism evidence="2 3">
    <name type="scientific">Marinobacter adhaerens</name>
    <dbReference type="NCBI Taxonomy" id="1033846"/>
    <lineage>
        <taxon>Bacteria</taxon>
        <taxon>Pseudomonadati</taxon>
        <taxon>Pseudomonadota</taxon>
        <taxon>Gammaproteobacteria</taxon>
        <taxon>Pseudomonadales</taxon>
        <taxon>Marinobacteraceae</taxon>
        <taxon>Marinobacter</taxon>
    </lineage>
</organism>
<keyword evidence="3" id="KW-1185">Reference proteome</keyword>
<keyword evidence="2" id="KW-0067">ATP-binding</keyword>
<keyword evidence="1" id="KW-0175">Coiled coil</keyword>